<evidence type="ECO:0000313" key="1">
    <source>
        <dbReference type="EMBL" id="TXC67234.1"/>
    </source>
</evidence>
<dbReference type="AlphaFoldDB" id="A0A5C6U2X6"/>
<name>A0A5C6U2X6_9BURK</name>
<accession>A0A5C6U2X6</accession>
<dbReference type="PROSITE" id="PS51257">
    <property type="entry name" value="PROKAR_LIPOPROTEIN"/>
    <property type="match status" value="1"/>
</dbReference>
<sequence length="267" mass="27396">MKRACSVVAVAAVTLLAGCGKQGVELGQGGSVVTGSGGSAGAQGAAKELVRCDAPVAVVSLVENQRGYVGIGRGGLPESPLPLVRVLMQQSGCFRIVDRHSGLDATVREQELKDQGVLRQDDTTVRKGRGIVAQYSVVPSLTFSEQDAGRQIGGILAHIPYLDKLAGAAEQVKFKEAQVVLLMTDNETTEQLSAATGAARTTDLGLGGPVAGKGGGLGGLGWSNTNEGKVIAAAFLDAHNHLVEQVRVLAAKPLPEPVKTSAAATKK</sequence>
<comment type="caution">
    <text evidence="1">The sequence shown here is derived from an EMBL/GenBank/DDBJ whole genome shotgun (WGS) entry which is preliminary data.</text>
</comment>
<dbReference type="Proteomes" id="UP000321832">
    <property type="component" value="Unassembled WGS sequence"/>
</dbReference>
<gene>
    <name evidence="1" type="ORF">FSC37_20565</name>
</gene>
<keyword evidence="2" id="KW-1185">Reference proteome</keyword>
<protein>
    <submittedName>
        <fullName evidence="1">Curli production assembly/transport component CsgG</fullName>
    </submittedName>
</protein>
<proteinExistence type="predicted"/>
<organism evidence="1 2">
    <name type="scientific">Piscinibacter aquaticus</name>
    <dbReference type="NCBI Taxonomy" id="392597"/>
    <lineage>
        <taxon>Bacteria</taxon>
        <taxon>Pseudomonadati</taxon>
        <taxon>Pseudomonadota</taxon>
        <taxon>Betaproteobacteria</taxon>
        <taxon>Burkholderiales</taxon>
        <taxon>Sphaerotilaceae</taxon>
        <taxon>Piscinibacter</taxon>
    </lineage>
</organism>
<evidence type="ECO:0000313" key="2">
    <source>
        <dbReference type="Proteomes" id="UP000321832"/>
    </source>
</evidence>
<dbReference type="EMBL" id="VOPW01000001">
    <property type="protein sequence ID" value="TXC67234.1"/>
    <property type="molecule type" value="Genomic_DNA"/>
</dbReference>
<reference evidence="1 2" key="1">
    <citation type="submission" date="2019-08" db="EMBL/GenBank/DDBJ databases">
        <authorList>
            <person name="Khan S.A."/>
            <person name="Jeon C.O."/>
            <person name="Jeong S.E."/>
        </authorList>
    </citation>
    <scope>NUCLEOTIDE SEQUENCE [LARGE SCALE GENOMIC DNA]</scope>
    <source>
        <strain evidence="2">IMCC1728</strain>
    </source>
</reference>